<dbReference type="InterPro" id="IPR006205">
    <property type="entry name" value="Mev_gal_kin"/>
</dbReference>
<evidence type="ECO:0000256" key="1">
    <source>
        <dbReference type="ARBA" id="ARBA00022679"/>
    </source>
</evidence>
<keyword evidence="5" id="KW-1185">Reference proteome</keyword>
<dbReference type="Pfam" id="PF00288">
    <property type="entry name" value="GHMP_kinases_N"/>
    <property type="match status" value="1"/>
</dbReference>
<dbReference type="Gene3D" id="3.30.230.10">
    <property type="match status" value="1"/>
</dbReference>
<protein>
    <submittedName>
        <fullName evidence="6">Mevalonate kinase-like</fullName>
    </submittedName>
</protein>
<dbReference type="InterPro" id="IPR020568">
    <property type="entry name" value="Ribosomal_Su5_D2-typ_SF"/>
</dbReference>
<dbReference type="UniPathway" id="UPA00057">
    <property type="reaction ID" value="UER00098"/>
</dbReference>
<dbReference type="PANTHER" id="PTHR43290">
    <property type="entry name" value="MEVALONATE KINASE"/>
    <property type="match status" value="1"/>
</dbReference>
<accession>A0A6I9WIU5</accession>
<comment type="pathway">
    <text evidence="3">Isoprenoid biosynthesis; isopentenyl diphosphate biosynthesis via mevalonate pathway; isopentenyl diphosphate from (R)-mevalonate: step 1/3.</text>
</comment>
<name>A0A6I9WIU5_9HYME</name>
<feature type="domain" description="GHMP kinase N-terminal" evidence="4">
    <location>
        <begin position="133"/>
        <end position="197"/>
    </location>
</feature>
<dbReference type="GO" id="GO:0019287">
    <property type="term" value="P:isopentenyl diphosphate biosynthetic process, mevalonate pathway"/>
    <property type="evidence" value="ECO:0007669"/>
    <property type="project" value="UniProtKB-UniPathway"/>
</dbReference>
<sequence>MYRFNLSAPGTVYLVGEHVMGYNKTCVAASLNKRTKVMFISIPLELQSPKIIEIEFSSIGLCVTIPLDKFRSFFEMDNSACTFTDNEFHKKIETFINIIQKTNLSTLEPRNKVHQASLQAFLYLLVDISRKEQIDVTPFAIKVVTEMMMGHGLGSSASFVVCLATCFSHWSQLQKGFSFQDKLDKEKIAEYASKCDSVIFNSQNTIESNVSVYGSVTIFDGILQNQAFTYPPIRILLVFSKVSKKFT</sequence>
<reference evidence="6" key="1">
    <citation type="submission" date="2025-08" db="UniProtKB">
        <authorList>
            <consortium name="RefSeq"/>
        </authorList>
    </citation>
    <scope>IDENTIFICATION</scope>
</reference>
<dbReference type="AlphaFoldDB" id="A0A6I9WIU5"/>
<dbReference type="PANTHER" id="PTHR43290:SF2">
    <property type="entry name" value="MEVALONATE KINASE"/>
    <property type="match status" value="1"/>
</dbReference>
<evidence type="ECO:0000259" key="4">
    <source>
        <dbReference type="Pfam" id="PF00288"/>
    </source>
</evidence>
<evidence type="ECO:0000313" key="6">
    <source>
        <dbReference type="RefSeq" id="XP_011642663.1"/>
    </source>
</evidence>
<dbReference type="KEGG" id="pbar:105430686"/>
<evidence type="ECO:0000256" key="3">
    <source>
        <dbReference type="ARBA" id="ARBA00029438"/>
    </source>
</evidence>
<dbReference type="Proteomes" id="UP000504615">
    <property type="component" value="Unplaced"/>
</dbReference>
<dbReference type="InterPro" id="IPR014721">
    <property type="entry name" value="Ribsml_uS5_D2-typ_fold_subgr"/>
</dbReference>
<proteinExistence type="predicted"/>
<evidence type="ECO:0000256" key="2">
    <source>
        <dbReference type="ARBA" id="ARBA00022777"/>
    </source>
</evidence>
<keyword evidence="2" id="KW-0418">Kinase</keyword>
<gene>
    <name evidence="6" type="primary">LOC105430686</name>
</gene>
<dbReference type="PRINTS" id="PR00959">
    <property type="entry name" value="MEVGALKINASE"/>
</dbReference>
<keyword evidence="1" id="KW-0808">Transferase</keyword>
<dbReference type="GeneID" id="105430686"/>
<dbReference type="OrthoDB" id="1652964at2759"/>
<dbReference type="GO" id="GO:0004496">
    <property type="term" value="F:mevalonate kinase activity"/>
    <property type="evidence" value="ECO:0007669"/>
    <property type="project" value="InterPro"/>
</dbReference>
<dbReference type="GO" id="GO:0005829">
    <property type="term" value="C:cytosol"/>
    <property type="evidence" value="ECO:0007669"/>
    <property type="project" value="TreeGrafter"/>
</dbReference>
<evidence type="ECO:0000313" key="5">
    <source>
        <dbReference type="Proteomes" id="UP000504615"/>
    </source>
</evidence>
<dbReference type="SUPFAM" id="SSF54211">
    <property type="entry name" value="Ribosomal protein S5 domain 2-like"/>
    <property type="match status" value="1"/>
</dbReference>
<dbReference type="GO" id="GO:0005524">
    <property type="term" value="F:ATP binding"/>
    <property type="evidence" value="ECO:0007669"/>
    <property type="project" value="InterPro"/>
</dbReference>
<organism evidence="5 6">
    <name type="scientific">Pogonomyrmex barbatus</name>
    <name type="common">red harvester ant</name>
    <dbReference type="NCBI Taxonomy" id="144034"/>
    <lineage>
        <taxon>Eukaryota</taxon>
        <taxon>Metazoa</taxon>
        <taxon>Ecdysozoa</taxon>
        <taxon>Arthropoda</taxon>
        <taxon>Hexapoda</taxon>
        <taxon>Insecta</taxon>
        <taxon>Pterygota</taxon>
        <taxon>Neoptera</taxon>
        <taxon>Endopterygota</taxon>
        <taxon>Hymenoptera</taxon>
        <taxon>Apocrita</taxon>
        <taxon>Aculeata</taxon>
        <taxon>Formicoidea</taxon>
        <taxon>Formicidae</taxon>
        <taxon>Myrmicinae</taxon>
        <taxon>Pogonomyrmex</taxon>
    </lineage>
</organism>
<dbReference type="InterPro" id="IPR006204">
    <property type="entry name" value="GHMP_kinase_N_dom"/>
</dbReference>
<dbReference type="RefSeq" id="XP_011642663.1">
    <property type="nucleotide sequence ID" value="XM_011644361.1"/>
</dbReference>